<feature type="transmembrane region" description="Helical" evidence="1">
    <location>
        <begin position="62"/>
        <end position="89"/>
    </location>
</feature>
<evidence type="ECO:0000313" key="3">
    <source>
        <dbReference type="EMBL" id="KAJ3841259.1"/>
    </source>
</evidence>
<comment type="caution">
    <text evidence="3">The sequence shown here is derived from an EMBL/GenBank/DDBJ whole genome shotgun (WGS) entry which is preliminary data.</text>
</comment>
<organism evidence="3 4">
    <name type="scientific">Lentinula raphanica</name>
    <dbReference type="NCBI Taxonomy" id="153919"/>
    <lineage>
        <taxon>Eukaryota</taxon>
        <taxon>Fungi</taxon>
        <taxon>Dikarya</taxon>
        <taxon>Basidiomycota</taxon>
        <taxon>Agaricomycotina</taxon>
        <taxon>Agaricomycetes</taxon>
        <taxon>Agaricomycetidae</taxon>
        <taxon>Agaricales</taxon>
        <taxon>Marasmiineae</taxon>
        <taxon>Omphalotaceae</taxon>
        <taxon>Lentinula</taxon>
    </lineage>
</organism>
<evidence type="ECO:0000313" key="4">
    <source>
        <dbReference type="Proteomes" id="UP001163846"/>
    </source>
</evidence>
<evidence type="ECO:0000256" key="2">
    <source>
        <dbReference type="SAM" id="SignalP"/>
    </source>
</evidence>
<feature type="chain" id="PRO_5041264856" evidence="2">
    <location>
        <begin position="20"/>
        <end position="108"/>
    </location>
</feature>
<accession>A0AA38UH48</accession>
<dbReference type="EMBL" id="MU806046">
    <property type="protein sequence ID" value="KAJ3841259.1"/>
    <property type="molecule type" value="Genomic_DNA"/>
</dbReference>
<keyword evidence="4" id="KW-1185">Reference proteome</keyword>
<dbReference type="AlphaFoldDB" id="A0AA38UH48"/>
<sequence length="108" mass="11843">MTVLLNQALTFPLLIASQASFTVFPLPLPTYFSTDGSILFSVNNAVKPKRCLFADSAIITSYVFKIFVVPATFGSVLFALPSCTLVISLTNCDEKLDERTPYARILLC</sequence>
<reference evidence="3" key="1">
    <citation type="submission" date="2022-08" db="EMBL/GenBank/DDBJ databases">
        <authorList>
            <consortium name="DOE Joint Genome Institute"/>
            <person name="Min B."/>
            <person name="Riley R."/>
            <person name="Sierra-Patev S."/>
            <person name="Naranjo-Ortiz M."/>
            <person name="Looney B."/>
            <person name="Konkel Z."/>
            <person name="Slot J.C."/>
            <person name="Sakamoto Y."/>
            <person name="Steenwyk J.L."/>
            <person name="Rokas A."/>
            <person name="Carro J."/>
            <person name="Camarero S."/>
            <person name="Ferreira P."/>
            <person name="Molpeceres G."/>
            <person name="Ruiz-Duenas F.J."/>
            <person name="Serrano A."/>
            <person name="Henrissat B."/>
            <person name="Drula E."/>
            <person name="Hughes K.W."/>
            <person name="Mata J.L."/>
            <person name="Ishikawa N.K."/>
            <person name="Vargas-Isla R."/>
            <person name="Ushijima S."/>
            <person name="Smith C.A."/>
            <person name="Ahrendt S."/>
            <person name="Andreopoulos W."/>
            <person name="He G."/>
            <person name="Labutti K."/>
            <person name="Lipzen A."/>
            <person name="Ng V."/>
            <person name="Sandor L."/>
            <person name="Barry K."/>
            <person name="Martinez A.T."/>
            <person name="Xiao Y."/>
            <person name="Gibbons J.G."/>
            <person name="Terashima K."/>
            <person name="Hibbett D.S."/>
            <person name="Grigoriev I.V."/>
        </authorList>
    </citation>
    <scope>NUCLEOTIDE SEQUENCE</scope>
    <source>
        <strain evidence="3">TFB9207</strain>
    </source>
</reference>
<keyword evidence="2" id="KW-0732">Signal</keyword>
<keyword evidence="1" id="KW-0472">Membrane</keyword>
<proteinExistence type="predicted"/>
<keyword evidence="1" id="KW-1133">Transmembrane helix</keyword>
<keyword evidence="1" id="KW-0812">Transmembrane</keyword>
<dbReference type="Proteomes" id="UP001163846">
    <property type="component" value="Unassembled WGS sequence"/>
</dbReference>
<protein>
    <submittedName>
        <fullName evidence="3">Uncharacterized protein</fullName>
    </submittedName>
</protein>
<evidence type="ECO:0000256" key="1">
    <source>
        <dbReference type="SAM" id="Phobius"/>
    </source>
</evidence>
<gene>
    <name evidence="3" type="ORF">F5878DRAFT_610763</name>
</gene>
<feature type="signal peptide" evidence="2">
    <location>
        <begin position="1"/>
        <end position="19"/>
    </location>
</feature>
<name>A0AA38UH48_9AGAR</name>